<dbReference type="EMBL" id="PKQJ01000039">
    <property type="protein sequence ID" value="PLC44930.1"/>
    <property type="molecule type" value="Genomic_DNA"/>
</dbReference>
<dbReference type="Proteomes" id="UP000234512">
    <property type="component" value="Unassembled WGS sequence"/>
</dbReference>
<protein>
    <submittedName>
        <fullName evidence="1">Uncharacterized protein</fullName>
    </submittedName>
</protein>
<evidence type="ECO:0000313" key="2">
    <source>
        <dbReference type="Proteomes" id="UP000234512"/>
    </source>
</evidence>
<name>A0AB36X7A3_LACPA</name>
<dbReference type="AlphaFoldDB" id="A0AB36X7A3"/>
<comment type="caution">
    <text evidence="1">The sequence shown here is derived from an EMBL/GenBank/DDBJ whole genome shotgun (WGS) entry which is preliminary data.</text>
</comment>
<proteinExistence type="predicted"/>
<evidence type="ECO:0000313" key="1">
    <source>
        <dbReference type="EMBL" id="PLC44930.1"/>
    </source>
</evidence>
<accession>A0AB36X7A3</accession>
<reference evidence="1 2" key="1">
    <citation type="journal article" date="2018" name="Genome Announc.">
        <title>Draft Genome Sequence of Lactobacillus paracasei DUP 13076, Which Exhibits Potent Antipathogenic Effects against Salmonella enterica Serovars Enteritidis, Typhimurium, and Heidelberg.</title>
        <authorList>
            <person name="Muyyarikkandy M.S."/>
            <person name="Alqahtani F.H."/>
            <person name="Mandoiu I."/>
            <person name="Amalaradjou M.A."/>
        </authorList>
    </citation>
    <scope>NUCLEOTIDE SEQUENCE [LARGE SCALE GENOMIC DNA]</scope>
    <source>
        <strain evidence="1 2">DUP 13076</strain>
    </source>
</reference>
<sequence>MNICLITCSHIHGDSRNLSAFSQRIMGDEEILNHAVDLITKQGANICEPAKRDKQDWCREWNGIRQNSGA</sequence>
<organism evidence="1 2">
    <name type="scientific">Lacticaseibacillus paracasei</name>
    <name type="common">Lactobacillus paracasei</name>
    <dbReference type="NCBI Taxonomy" id="1597"/>
    <lineage>
        <taxon>Bacteria</taxon>
        <taxon>Bacillati</taxon>
        <taxon>Bacillota</taxon>
        <taxon>Bacilli</taxon>
        <taxon>Lactobacillales</taxon>
        <taxon>Lactobacillaceae</taxon>
        <taxon>Lacticaseibacillus</taxon>
    </lineage>
</organism>
<gene>
    <name evidence="1" type="ORF">C0Q90_15545</name>
</gene>